<name>A0ACC0AZ42_CATRO</name>
<dbReference type="Proteomes" id="UP001060085">
    <property type="component" value="Linkage Group LG04"/>
</dbReference>
<comment type="caution">
    <text evidence="1">The sequence shown here is derived from an EMBL/GenBank/DDBJ whole genome shotgun (WGS) entry which is preliminary data.</text>
</comment>
<dbReference type="EMBL" id="CM044704">
    <property type="protein sequence ID" value="KAI5666159.1"/>
    <property type="molecule type" value="Genomic_DNA"/>
</dbReference>
<proteinExistence type="predicted"/>
<gene>
    <name evidence="1" type="ORF">M9H77_16012</name>
</gene>
<protein>
    <submittedName>
        <fullName evidence="1">Uncharacterized protein</fullName>
    </submittedName>
</protein>
<reference evidence="2" key="1">
    <citation type="journal article" date="2023" name="Nat. Plants">
        <title>Single-cell RNA sequencing provides a high-resolution roadmap for understanding the multicellular compartmentation of specialized metabolism.</title>
        <authorList>
            <person name="Sun S."/>
            <person name="Shen X."/>
            <person name="Li Y."/>
            <person name="Li Y."/>
            <person name="Wang S."/>
            <person name="Li R."/>
            <person name="Zhang H."/>
            <person name="Shen G."/>
            <person name="Guo B."/>
            <person name="Wei J."/>
            <person name="Xu J."/>
            <person name="St-Pierre B."/>
            <person name="Chen S."/>
            <person name="Sun C."/>
        </authorList>
    </citation>
    <scope>NUCLEOTIDE SEQUENCE [LARGE SCALE GENOMIC DNA]</scope>
</reference>
<accession>A0ACC0AZ42</accession>
<evidence type="ECO:0000313" key="1">
    <source>
        <dbReference type="EMBL" id="KAI5666159.1"/>
    </source>
</evidence>
<evidence type="ECO:0000313" key="2">
    <source>
        <dbReference type="Proteomes" id="UP001060085"/>
    </source>
</evidence>
<organism evidence="1 2">
    <name type="scientific">Catharanthus roseus</name>
    <name type="common">Madagascar periwinkle</name>
    <name type="synonym">Vinca rosea</name>
    <dbReference type="NCBI Taxonomy" id="4058"/>
    <lineage>
        <taxon>Eukaryota</taxon>
        <taxon>Viridiplantae</taxon>
        <taxon>Streptophyta</taxon>
        <taxon>Embryophyta</taxon>
        <taxon>Tracheophyta</taxon>
        <taxon>Spermatophyta</taxon>
        <taxon>Magnoliopsida</taxon>
        <taxon>eudicotyledons</taxon>
        <taxon>Gunneridae</taxon>
        <taxon>Pentapetalae</taxon>
        <taxon>asterids</taxon>
        <taxon>lamiids</taxon>
        <taxon>Gentianales</taxon>
        <taxon>Apocynaceae</taxon>
        <taxon>Rauvolfioideae</taxon>
        <taxon>Vinceae</taxon>
        <taxon>Catharanthinae</taxon>
        <taxon>Catharanthus</taxon>
    </lineage>
</organism>
<sequence>MSYGLGLIKRRLDLISWVEMSDGSVHPGLSKVAVALILDSNLLFLFSSPLLFFIAELRLALKDLHFQLSCSFLFTGAANRSQLTARPTTTVRRRESRKRRRKRVAFFLCEVVHFLRDRCFFNISGRPIFLEDRPISTAAYSTMKTVLVQHKIAPAICSPDKYLESWKGEILAEKLGDAHSCLTLHLTNNVLREIDEKDNAFEIWAKLEKTLFGKVLVK</sequence>
<keyword evidence="2" id="KW-1185">Reference proteome</keyword>